<dbReference type="STRING" id="1618333.UR93_C0006G0013"/>
<organism evidence="1 2">
    <name type="scientific">Berkelbacteria bacterium GW2011_GWA2_35_9</name>
    <dbReference type="NCBI Taxonomy" id="1618333"/>
    <lineage>
        <taxon>Bacteria</taxon>
        <taxon>Candidatus Berkelbacteria</taxon>
    </lineage>
</organism>
<comment type="caution">
    <text evidence="1">The sequence shown here is derived from an EMBL/GenBank/DDBJ whole genome shotgun (WGS) entry which is preliminary data.</text>
</comment>
<accession>A0A0G0FN60</accession>
<gene>
    <name evidence="1" type="ORF">UR93_C0006G0013</name>
</gene>
<sequence length="123" mass="14048">MNTQTTILIKRTIEILNELGVKNFEIKDCSTPNTNAISIKLPTSEGVIQDYIEATSQENGKIKYLVRSKAFDFKDKYFDDLEEAVKNIVAAYIITILMNMKSEIRLVEKLGRTSAQIKHYLCL</sequence>
<reference evidence="1 2" key="1">
    <citation type="journal article" date="2015" name="Nature">
        <title>rRNA introns, odd ribosomes, and small enigmatic genomes across a large radiation of phyla.</title>
        <authorList>
            <person name="Brown C.T."/>
            <person name="Hug L.A."/>
            <person name="Thomas B.C."/>
            <person name="Sharon I."/>
            <person name="Castelle C.J."/>
            <person name="Singh A."/>
            <person name="Wilkins M.J."/>
            <person name="Williams K.H."/>
            <person name="Banfield J.F."/>
        </authorList>
    </citation>
    <scope>NUCLEOTIDE SEQUENCE [LARGE SCALE GENOMIC DNA]</scope>
</reference>
<dbReference type="AlphaFoldDB" id="A0A0G0FN60"/>
<protein>
    <submittedName>
        <fullName evidence="1">Uncharacterized protein</fullName>
    </submittedName>
</protein>
<dbReference type="EMBL" id="LBRB01000006">
    <property type="protein sequence ID" value="KKP88880.1"/>
    <property type="molecule type" value="Genomic_DNA"/>
</dbReference>
<evidence type="ECO:0000313" key="2">
    <source>
        <dbReference type="Proteomes" id="UP000034316"/>
    </source>
</evidence>
<proteinExistence type="predicted"/>
<name>A0A0G0FN60_9BACT</name>
<dbReference type="Proteomes" id="UP000034316">
    <property type="component" value="Unassembled WGS sequence"/>
</dbReference>
<evidence type="ECO:0000313" key="1">
    <source>
        <dbReference type="EMBL" id="KKP88880.1"/>
    </source>
</evidence>